<dbReference type="InterPro" id="IPR027267">
    <property type="entry name" value="AH/BAR_dom_sf"/>
</dbReference>
<comment type="caution">
    <text evidence="2">The sequence shown here is derived from an EMBL/GenBank/DDBJ whole genome shotgun (WGS) entry which is preliminary data.</text>
</comment>
<dbReference type="Proteomes" id="UP001431783">
    <property type="component" value="Unassembled WGS sequence"/>
</dbReference>
<evidence type="ECO:0000313" key="2">
    <source>
        <dbReference type="EMBL" id="KAK9888728.1"/>
    </source>
</evidence>
<sequence>MLNFRTRNNCEQEARFIQERLISVEHNVAELCSSFAHYSKKLAKLRDEGDELAKITLKYAENEEINKTLSLGLENFSAALQILGDYGDNRVRSIDQKVVAEFSKYDNICKQVKEEIKQIFNAKDKEISRKRQLDRIRERTPKNRQQIVQAEAELIRASAEVSKTIQNIEDKTTNFEKQKLHDMKEIFLDFIAIEMGYHSKALQVLTKIFELMYNIDEKSDLQDFKKALHLSAPSSVASGDYNNRNSLFKAPSLGSLGAIFSTNHRKKSPGIPGARKRSQSEENLDSLKTPLSDTEETRSDVDLSESPSESNTESVVTRKRMN</sequence>
<evidence type="ECO:0000313" key="3">
    <source>
        <dbReference type="Proteomes" id="UP001431783"/>
    </source>
</evidence>
<dbReference type="Gene3D" id="1.20.1270.60">
    <property type="entry name" value="Arfaptin homology (AH) domain/BAR domain"/>
    <property type="match status" value="1"/>
</dbReference>
<proteinExistence type="predicted"/>
<keyword evidence="3" id="KW-1185">Reference proteome</keyword>
<evidence type="ECO:0000256" key="1">
    <source>
        <dbReference type="SAM" id="MobiDB-lite"/>
    </source>
</evidence>
<dbReference type="InterPro" id="IPR009602">
    <property type="entry name" value="CBAR/FAM92"/>
</dbReference>
<feature type="compositionally biased region" description="Polar residues" evidence="1">
    <location>
        <begin position="305"/>
        <end position="315"/>
    </location>
</feature>
<dbReference type="GO" id="GO:0036064">
    <property type="term" value="C:ciliary basal body"/>
    <property type="evidence" value="ECO:0007669"/>
    <property type="project" value="TreeGrafter"/>
</dbReference>
<dbReference type="SUPFAM" id="SSF103657">
    <property type="entry name" value="BAR/IMD domain-like"/>
    <property type="match status" value="1"/>
</dbReference>
<dbReference type="GO" id="GO:0035869">
    <property type="term" value="C:ciliary transition zone"/>
    <property type="evidence" value="ECO:0007669"/>
    <property type="project" value="TreeGrafter"/>
</dbReference>
<dbReference type="EMBL" id="JARQZJ010000121">
    <property type="protein sequence ID" value="KAK9888728.1"/>
    <property type="molecule type" value="Genomic_DNA"/>
</dbReference>
<dbReference type="AlphaFoldDB" id="A0AAW1V0Y6"/>
<dbReference type="GO" id="GO:0060271">
    <property type="term" value="P:cilium assembly"/>
    <property type="evidence" value="ECO:0007669"/>
    <property type="project" value="TreeGrafter"/>
</dbReference>
<evidence type="ECO:0008006" key="4">
    <source>
        <dbReference type="Google" id="ProtNLM"/>
    </source>
</evidence>
<accession>A0AAW1V0Y6</accession>
<dbReference type="Pfam" id="PF06730">
    <property type="entry name" value="FAM92"/>
    <property type="match status" value="1"/>
</dbReference>
<protein>
    <recommendedName>
        <fullName evidence="4">Protein FAM92A</fullName>
    </recommendedName>
</protein>
<dbReference type="PANTHER" id="PTHR21223:SF2">
    <property type="entry name" value="CBY1-INTERACTING BAR DOMAIN-CONTAINING PROTEIN HOMOLOG"/>
    <property type="match status" value="1"/>
</dbReference>
<feature type="region of interest" description="Disordered" evidence="1">
    <location>
        <begin position="261"/>
        <end position="322"/>
    </location>
</feature>
<name>A0AAW1V0Y6_9CUCU</name>
<organism evidence="2 3">
    <name type="scientific">Henosepilachna vigintioctopunctata</name>
    <dbReference type="NCBI Taxonomy" id="420089"/>
    <lineage>
        <taxon>Eukaryota</taxon>
        <taxon>Metazoa</taxon>
        <taxon>Ecdysozoa</taxon>
        <taxon>Arthropoda</taxon>
        <taxon>Hexapoda</taxon>
        <taxon>Insecta</taxon>
        <taxon>Pterygota</taxon>
        <taxon>Neoptera</taxon>
        <taxon>Endopterygota</taxon>
        <taxon>Coleoptera</taxon>
        <taxon>Polyphaga</taxon>
        <taxon>Cucujiformia</taxon>
        <taxon>Coccinelloidea</taxon>
        <taxon>Coccinellidae</taxon>
        <taxon>Epilachninae</taxon>
        <taxon>Epilachnini</taxon>
        <taxon>Henosepilachna</taxon>
    </lineage>
</organism>
<gene>
    <name evidence="2" type="ORF">WA026_000954</name>
</gene>
<dbReference type="PANTHER" id="PTHR21223">
    <property type="entry name" value="CBY1-INTERACTING BAR DOMAIN-CONTAINING PROTEIN HOMOLOG"/>
    <property type="match status" value="1"/>
</dbReference>
<reference evidence="2 3" key="1">
    <citation type="submission" date="2023-03" db="EMBL/GenBank/DDBJ databases">
        <title>Genome insight into feeding habits of ladybird beetles.</title>
        <authorList>
            <person name="Li H.-S."/>
            <person name="Huang Y.-H."/>
            <person name="Pang H."/>
        </authorList>
    </citation>
    <scope>NUCLEOTIDE SEQUENCE [LARGE SCALE GENOMIC DNA]</scope>
    <source>
        <strain evidence="2">SYSU_2023b</strain>
        <tissue evidence="2">Whole body</tissue>
    </source>
</reference>